<sequence length="372" mass="40393">MKERLWNTFKELADIYSPSFGERRFCDVLKEKFAALDIELIEDGAGKEIGGNSGNLYGFIPGKLNEAPILFSAHMDTVEPAKGKKAILHESGNITSEGSTILGADDVAGITVIIEAVNRLKEQNIAHRPIELLFTVAEERYGAGSAAFDYSLIKAKEAYVLDLSGPIGDAANAAPTIFSFEINVYGKAAHAGFAPQDGIHAIEVASNAIARLPQGKLPSGLTFNIGQISGGKAGNIVPDLCTVKGEIRSLDHKAVISHWDKVVEVFIEEAKKKGAEVEANNKIEIRAYETPLHHRVVRRFIRACENLNLPCNIHSTFGGSDQNNFSLHGITGLVIACGMNEVHSLREYSNINELEKCVKLVMELIKGGEVKE</sequence>
<name>A0A0H5SLU2_HERHM</name>
<dbReference type="SUPFAM" id="SSF55031">
    <property type="entry name" value="Bacterial exopeptidase dimerisation domain"/>
    <property type="match status" value="1"/>
</dbReference>
<dbReference type="EMBL" id="CVTD020000028">
    <property type="protein sequence ID" value="CRZ35766.1"/>
    <property type="molecule type" value="Genomic_DNA"/>
</dbReference>
<dbReference type="AlphaFoldDB" id="A0A0H5SLU2"/>
<organism evidence="10 11">
    <name type="scientific">Herbinix hemicellulosilytica</name>
    <dbReference type="NCBI Taxonomy" id="1564487"/>
    <lineage>
        <taxon>Bacteria</taxon>
        <taxon>Bacillati</taxon>
        <taxon>Bacillota</taxon>
        <taxon>Clostridia</taxon>
        <taxon>Lachnospirales</taxon>
        <taxon>Lachnospiraceae</taxon>
        <taxon>Herbinix</taxon>
    </lineage>
</organism>
<dbReference type="GO" id="GO:0008237">
    <property type="term" value="F:metallopeptidase activity"/>
    <property type="evidence" value="ECO:0007669"/>
    <property type="project" value="UniProtKB-KW"/>
</dbReference>
<keyword evidence="11" id="KW-1185">Reference proteome</keyword>
<keyword evidence="3 8" id="KW-0479">Metal-binding</keyword>
<dbReference type="InterPro" id="IPR008007">
    <property type="entry name" value="Peptidase_M42"/>
</dbReference>
<accession>A0A0H5SLU2</accession>
<evidence type="ECO:0000256" key="3">
    <source>
        <dbReference type="ARBA" id="ARBA00022723"/>
    </source>
</evidence>
<keyword evidence="5" id="KW-0862">Zinc</keyword>
<keyword evidence="6" id="KW-0482">Metalloprotease</keyword>
<dbReference type="NCBIfam" id="TIGR01883">
    <property type="entry name" value="PepT-like"/>
    <property type="match status" value="1"/>
</dbReference>
<evidence type="ECO:0000259" key="9">
    <source>
        <dbReference type="Pfam" id="PF07687"/>
    </source>
</evidence>
<feature type="binding site" evidence="8">
    <location>
        <position position="343"/>
    </location>
    <ligand>
        <name>Zn(2+)</name>
        <dbReference type="ChEBI" id="CHEBI:29105"/>
        <label>2</label>
    </ligand>
</feature>
<dbReference type="PANTHER" id="PTHR42994">
    <property type="entry name" value="PEPTIDASE T"/>
    <property type="match status" value="1"/>
</dbReference>
<reference evidence="10 11" key="1">
    <citation type="submission" date="2015-06" db="EMBL/GenBank/DDBJ databases">
        <authorList>
            <person name="Wibberg Daniel"/>
        </authorList>
    </citation>
    <scope>NUCLEOTIDE SEQUENCE [LARGE SCALE GENOMIC DNA]</scope>
    <source>
        <strain evidence="10 11">T3/55T</strain>
    </source>
</reference>
<dbReference type="GO" id="GO:0006508">
    <property type="term" value="P:proteolysis"/>
    <property type="evidence" value="ECO:0007669"/>
    <property type="project" value="UniProtKB-KW"/>
</dbReference>
<evidence type="ECO:0000256" key="6">
    <source>
        <dbReference type="ARBA" id="ARBA00023049"/>
    </source>
</evidence>
<dbReference type="InterPro" id="IPR036264">
    <property type="entry name" value="Bact_exopeptidase_dim_dom"/>
</dbReference>
<evidence type="ECO:0000256" key="7">
    <source>
        <dbReference type="PIRNR" id="PIRNR001123"/>
    </source>
</evidence>
<dbReference type="Gene3D" id="3.40.630.10">
    <property type="entry name" value="Zn peptidases"/>
    <property type="match status" value="1"/>
</dbReference>
<dbReference type="OrthoDB" id="9773892at2"/>
<keyword evidence="2" id="KW-0645">Protease</keyword>
<dbReference type="PANTHER" id="PTHR42994:SF2">
    <property type="entry name" value="PEPTIDASE"/>
    <property type="match status" value="1"/>
</dbReference>
<proteinExistence type="inferred from homology"/>
<dbReference type="PIRSF" id="PIRSF001123">
    <property type="entry name" value="PepA_GA"/>
    <property type="match status" value="1"/>
</dbReference>
<dbReference type="Pfam" id="PF07687">
    <property type="entry name" value="M20_dimer"/>
    <property type="match status" value="1"/>
</dbReference>
<gene>
    <name evidence="10" type="ORF">HHT355_2583</name>
</gene>
<evidence type="ECO:0000256" key="8">
    <source>
        <dbReference type="PIRSR" id="PIRSR001123-2"/>
    </source>
</evidence>
<dbReference type="Gene3D" id="3.30.70.360">
    <property type="match status" value="1"/>
</dbReference>
<evidence type="ECO:0000256" key="4">
    <source>
        <dbReference type="ARBA" id="ARBA00022801"/>
    </source>
</evidence>
<dbReference type="InterPro" id="IPR001261">
    <property type="entry name" value="ArgE/DapE_CS"/>
</dbReference>
<protein>
    <recommendedName>
        <fullName evidence="9">Peptidase M20 dimerisation domain-containing protein</fullName>
    </recommendedName>
</protein>
<dbReference type="InterPro" id="IPR011650">
    <property type="entry name" value="Peptidase_M20_dimer"/>
</dbReference>
<dbReference type="InterPro" id="IPR010162">
    <property type="entry name" value="PepT-like"/>
</dbReference>
<evidence type="ECO:0000313" key="11">
    <source>
        <dbReference type="Proteomes" id="UP000236497"/>
    </source>
</evidence>
<comment type="cofactor">
    <cofactor evidence="8">
        <name>a divalent metal cation</name>
        <dbReference type="ChEBI" id="CHEBI:60240"/>
    </cofactor>
    <text evidence="8">Binds 2 divalent metal cations per subunit.</text>
</comment>
<dbReference type="PROSITE" id="PS00758">
    <property type="entry name" value="ARGE_DAPE_CPG2_1"/>
    <property type="match status" value="1"/>
</dbReference>
<evidence type="ECO:0000313" key="10">
    <source>
        <dbReference type="EMBL" id="CRZ35766.1"/>
    </source>
</evidence>
<dbReference type="InterPro" id="IPR002933">
    <property type="entry name" value="Peptidase_M20"/>
</dbReference>
<dbReference type="Pfam" id="PF01546">
    <property type="entry name" value="Peptidase_M20"/>
    <property type="match status" value="1"/>
</dbReference>
<dbReference type="GO" id="GO:0046872">
    <property type="term" value="F:metal ion binding"/>
    <property type="evidence" value="ECO:0007669"/>
    <property type="project" value="UniProtKB-UniRule"/>
</dbReference>
<comment type="cofactor">
    <cofactor evidence="1">
        <name>Zn(2+)</name>
        <dbReference type="ChEBI" id="CHEBI:29105"/>
    </cofactor>
</comment>
<evidence type="ECO:0000256" key="5">
    <source>
        <dbReference type="ARBA" id="ARBA00022833"/>
    </source>
</evidence>
<keyword evidence="4" id="KW-0378">Hydrolase</keyword>
<dbReference type="RefSeq" id="WP_103203836.1">
    <property type="nucleotide sequence ID" value="NZ_CVTD020000028.1"/>
</dbReference>
<dbReference type="SUPFAM" id="SSF53187">
    <property type="entry name" value="Zn-dependent exopeptidases"/>
    <property type="match status" value="1"/>
</dbReference>
<dbReference type="Proteomes" id="UP000236497">
    <property type="component" value="Unassembled WGS sequence"/>
</dbReference>
<evidence type="ECO:0000256" key="2">
    <source>
        <dbReference type="ARBA" id="ARBA00022670"/>
    </source>
</evidence>
<feature type="domain" description="Peptidase M20 dimerisation" evidence="9">
    <location>
        <begin position="177"/>
        <end position="272"/>
    </location>
</feature>
<dbReference type="GO" id="GO:0004177">
    <property type="term" value="F:aminopeptidase activity"/>
    <property type="evidence" value="ECO:0007669"/>
    <property type="project" value="UniProtKB-UniRule"/>
</dbReference>
<comment type="similarity">
    <text evidence="7">Belongs to the peptidase M42 family.</text>
</comment>
<evidence type="ECO:0000256" key="1">
    <source>
        <dbReference type="ARBA" id="ARBA00001947"/>
    </source>
</evidence>